<evidence type="ECO:0000313" key="1">
    <source>
        <dbReference type="EMBL" id="MFL9927374.1"/>
    </source>
</evidence>
<reference evidence="1 2" key="1">
    <citation type="journal article" date="2024" name="Chem. Sci.">
        <title>Discovery of megapolipeptins by genome mining of a Burkholderiales bacteria collection.</title>
        <authorList>
            <person name="Paulo B.S."/>
            <person name="Recchia M.J.J."/>
            <person name="Lee S."/>
            <person name="Fergusson C.H."/>
            <person name="Romanowski S.B."/>
            <person name="Hernandez A."/>
            <person name="Krull N."/>
            <person name="Liu D.Y."/>
            <person name="Cavanagh H."/>
            <person name="Bos A."/>
            <person name="Gray C.A."/>
            <person name="Murphy B.T."/>
            <person name="Linington R.G."/>
            <person name="Eustaquio A.S."/>
        </authorList>
    </citation>
    <scope>NUCLEOTIDE SEQUENCE [LARGE SCALE GENOMIC DNA]</scope>
    <source>
        <strain evidence="1 2">RL21-008-BIB-A</strain>
    </source>
</reference>
<keyword evidence="2" id="KW-1185">Reference proteome</keyword>
<sequence>MNKYLEKLAKLTITNILIVSSSWQGIAHADHVSEAIVRRANLGSRCHVEAAIPFRGTMGGSYSVRRQSNGGGFSISEFPKKISNGSLSVNMMCFNITDLHFPRDTSVRFDENTQTWKKDFSERDYVNSAENRRRLNAASRVYTIHAKNSTGYVYTENDLTGEESRRDRNMSFCLLRPPKALCGNGIVMRLSDPKSDTLPYVFQILKSMEFIEDAPETAGIADEK</sequence>
<dbReference type="EMBL" id="JAQQFM010000014">
    <property type="protein sequence ID" value="MFL9927374.1"/>
    <property type="molecule type" value="Genomic_DNA"/>
</dbReference>
<proteinExistence type="predicted"/>
<protein>
    <submittedName>
        <fullName evidence="1">Uncharacterized protein</fullName>
    </submittedName>
</protein>
<organism evidence="1 2">
    <name type="scientific">Herbaspirillum lusitanum</name>
    <dbReference type="NCBI Taxonomy" id="213312"/>
    <lineage>
        <taxon>Bacteria</taxon>
        <taxon>Pseudomonadati</taxon>
        <taxon>Pseudomonadota</taxon>
        <taxon>Betaproteobacteria</taxon>
        <taxon>Burkholderiales</taxon>
        <taxon>Oxalobacteraceae</taxon>
        <taxon>Herbaspirillum</taxon>
    </lineage>
</organism>
<comment type="caution">
    <text evidence="1">The sequence shown here is derived from an EMBL/GenBank/DDBJ whole genome shotgun (WGS) entry which is preliminary data.</text>
</comment>
<dbReference type="Proteomes" id="UP001629246">
    <property type="component" value="Unassembled WGS sequence"/>
</dbReference>
<dbReference type="RefSeq" id="WP_408160615.1">
    <property type="nucleotide sequence ID" value="NZ_JAQQFM010000014.1"/>
</dbReference>
<gene>
    <name evidence="1" type="ORF">PQR62_24080</name>
</gene>
<name>A0ABW9AGK1_9BURK</name>
<evidence type="ECO:0000313" key="2">
    <source>
        <dbReference type="Proteomes" id="UP001629246"/>
    </source>
</evidence>
<accession>A0ABW9AGK1</accession>